<feature type="compositionally biased region" description="Polar residues" evidence="1">
    <location>
        <begin position="50"/>
        <end position="65"/>
    </location>
</feature>
<dbReference type="Proteomes" id="UP000215902">
    <property type="component" value="Unassembled WGS sequence"/>
</dbReference>
<keyword evidence="3" id="KW-1185">Reference proteome</keyword>
<feature type="region of interest" description="Disordered" evidence="1">
    <location>
        <begin position="50"/>
        <end position="74"/>
    </location>
</feature>
<dbReference type="EMBL" id="NIVC01001367">
    <property type="protein sequence ID" value="PAA68848.1"/>
    <property type="molecule type" value="Genomic_DNA"/>
</dbReference>
<dbReference type="AlphaFoldDB" id="A0A267F4Z5"/>
<proteinExistence type="predicted"/>
<evidence type="ECO:0000313" key="2">
    <source>
        <dbReference type="EMBL" id="PAA68848.1"/>
    </source>
</evidence>
<feature type="region of interest" description="Disordered" evidence="1">
    <location>
        <begin position="99"/>
        <end position="128"/>
    </location>
</feature>
<name>A0A267F4Z5_9PLAT</name>
<feature type="compositionally biased region" description="Basic and acidic residues" evidence="1">
    <location>
        <begin position="99"/>
        <end position="118"/>
    </location>
</feature>
<evidence type="ECO:0000256" key="1">
    <source>
        <dbReference type="SAM" id="MobiDB-lite"/>
    </source>
</evidence>
<gene>
    <name evidence="2" type="ORF">BOX15_Mlig026558g1</name>
</gene>
<organism evidence="2 3">
    <name type="scientific">Macrostomum lignano</name>
    <dbReference type="NCBI Taxonomy" id="282301"/>
    <lineage>
        <taxon>Eukaryota</taxon>
        <taxon>Metazoa</taxon>
        <taxon>Spiralia</taxon>
        <taxon>Lophotrochozoa</taxon>
        <taxon>Platyhelminthes</taxon>
        <taxon>Rhabditophora</taxon>
        <taxon>Macrostomorpha</taxon>
        <taxon>Macrostomida</taxon>
        <taxon>Macrostomidae</taxon>
        <taxon>Macrostomum</taxon>
    </lineage>
</organism>
<protein>
    <submittedName>
        <fullName evidence="2">Uncharacterized protein</fullName>
    </submittedName>
</protein>
<reference evidence="2 3" key="1">
    <citation type="submission" date="2017-06" db="EMBL/GenBank/DDBJ databases">
        <title>A platform for efficient transgenesis in Macrostomum lignano, a flatworm model organism for stem cell research.</title>
        <authorList>
            <person name="Berezikov E."/>
        </authorList>
    </citation>
    <scope>NUCLEOTIDE SEQUENCE [LARGE SCALE GENOMIC DNA]</scope>
    <source>
        <strain evidence="2">DV1</strain>
        <tissue evidence="2">Whole organism</tissue>
    </source>
</reference>
<accession>A0A267F4Z5</accession>
<sequence length="187" mass="21825">MPSHKSKSRLFTVTNKLQSFIRRQRKDSGYLSSSSDSEATTSPAFLSLFNSDGLSSESKSTQVGQQEAEPRQLTSSERHLISIHFALLQEQNETHRALREADDYESRNQVRERKKLDQQEPESPVNLSKVGKSCGTFAWSWHVGESDFIDYELEARKQKRRNSEWRRHWSLRTSNRMYGGCRRDFDY</sequence>
<evidence type="ECO:0000313" key="3">
    <source>
        <dbReference type="Proteomes" id="UP000215902"/>
    </source>
</evidence>
<comment type="caution">
    <text evidence="2">The sequence shown here is derived from an EMBL/GenBank/DDBJ whole genome shotgun (WGS) entry which is preliminary data.</text>
</comment>